<dbReference type="EMBL" id="DSYZ01000014">
    <property type="protein sequence ID" value="HGT82220.1"/>
    <property type="molecule type" value="Genomic_DNA"/>
</dbReference>
<proteinExistence type="inferred from homology"/>
<dbReference type="PANTHER" id="PTHR42919:SF35">
    <property type="entry name" value="N-ACETYLTRANSFERASE DOMAIN-CONTAINING PROTEIN"/>
    <property type="match status" value="1"/>
</dbReference>
<dbReference type="SUPFAM" id="SSF55729">
    <property type="entry name" value="Acyl-CoA N-acyltransferases (Nat)"/>
    <property type="match status" value="1"/>
</dbReference>
<gene>
    <name evidence="5" type="ORF">ENT52_00580</name>
</gene>
<dbReference type="Gene3D" id="3.40.630.30">
    <property type="match status" value="1"/>
</dbReference>
<dbReference type="PROSITE" id="PS51186">
    <property type="entry name" value="GNAT"/>
    <property type="match status" value="1"/>
</dbReference>
<keyword evidence="2 5" id="KW-0808">Transferase</keyword>
<reference evidence="5" key="1">
    <citation type="journal article" date="2020" name="mSystems">
        <title>Genome- and Community-Level Interaction Insights into Carbon Utilization and Element Cycling Functions of Hydrothermarchaeota in Hydrothermal Sediment.</title>
        <authorList>
            <person name="Zhou Z."/>
            <person name="Liu Y."/>
            <person name="Xu W."/>
            <person name="Pan J."/>
            <person name="Luo Z.H."/>
            <person name="Li M."/>
        </authorList>
    </citation>
    <scope>NUCLEOTIDE SEQUENCE [LARGE SCALE GENOMIC DNA]</scope>
    <source>
        <strain evidence="5">SpSt-587</strain>
    </source>
</reference>
<evidence type="ECO:0000256" key="2">
    <source>
        <dbReference type="ARBA" id="ARBA00022679"/>
    </source>
</evidence>
<dbReference type="FunFam" id="3.40.630.30:FF:000282">
    <property type="entry name" value="GCN5-related N-acetyltransferase"/>
    <property type="match status" value="1"/>
</dbReference>
<evidence type="ECO:0000313" key="5">
    <source>
        <dbReference type="EMBL" id="HGT82220.1"/>
    </source>
</evidence>
<dbReference type="AlphaFoldDB" id="A0A7J3M1G4"/>
<evidence type="ECO:0000259" key="4">
    <source>
        <dbReference type="PROSITE" id="PS51186"/>
    </source>
</evidence>
<organism evidence="5">
    <name type="scientific">Archaeoglobus fulgidus</name>
    <dbReference type="NCBI Taxonomy" id="2234"/>
    <lineage>
        <taxon>Archaea</taxon>
        <taxon>Methanobacteriati</taxon>
        <taxon>Methanobacteriota</taxon>
        <taxon>Archaeoglobi</taxon>
        <taxon>Archaeoglobales</taxon>
        <taxon>Archaeoglobaceae</taxon>
        <taxon>Archaeoglobus</taxon>
    </lineage>
</organism>
<dbReference type="InterPro" id="IPR051556">
    <property type="entry name" value="N-term/lysine_N-AcTrnsfr"/>
</dbReference>
<dbReference type="PANTHER" id="PTHR42919">
    <property type="entry name" value="N-ALPHA-ACETYLTRANSFERASE"/>
    <property type="match status" value="1"/>
</dbReference>
<keyword evidence="3" id="KW-0012">Acyltransferase</keyword>
<comment type="caution">
    <text evidence="5">The sequence shown here is derived from an EMBL/GenBank/DDBJ whole genome shotgun (WGS) entry which is preliminary data.</text>
</comment>
<sequence>MIRVVRESDAIAFVESYLLSYKGLEEYAYKTRREVKNYFKWLLKRDPDGFMVAEERGRVLGFVACDTNWFSLFELKKVGEIHEIFVVPGFRMKGIGSKLLESAINYAIQKEREVMELWVGERNEVAKVFYKKKGFRTAGKVGKWVRMTKELVTD</sequence>
<comment type="similarity">
    <text evidence="1">Belongs to the acetyltransferase family.</text>
</comment>
<dbReference type="Pfam" id="PF00583">
    <property type="entry name" value="Acetyltransf_1"/>
    <property type="match status" value="1"/>
</dbReference>
<accession>A0A7J3M1G4</accession>
<dbReference type="InterPro" id="IPR016181">
    <property type="entry name" value="Acyl_CoA_acyltransferase"/>
</dbReference>
<feature type="domain" description="N-acetyltransferase" evidence="4">
    <location>
        <begin position="1"/>
        <end position="152"/>
    </location>
</feature>
<dbReference type="CDD" id="cd04301">
    <property type="entry name" value="NAT_SF"/>
    <property type="match status" value="1"/>
</dbReference>
<name>A0A7J3M1G4_ARCFL</name>
<evidence type="ECO:0000256" key="1">
    <source>
        <dbReference type="ARBA" id="ARBA00008694"/>
    </source>
</evidence>
<evidence type="ECO:0000256" key="3">
    <source>
        <dbReference type="ARBA" id="ARBA00023315"/>
    </source>
</evidence>
<dbReference type="GO" id="GO:0016747">
    <property type="term" value="F:acyltransferase activity, transferring groups other than amino-acyl groups"/>
    <property type="evidence" value="ECO:0007669"/>
    <property type="project" value="InterPro"/>
</dbReference>
<dbReference type="InterPro" id="IPR000182">
    <property type="entry name" value="GNAT_dom"/>
</dbReference>
<protein>
    <submittedName>
        <fullName evidence="5">GNAT family N-acetyltransferase</fullName>
    </submittedName>
</protein>